<reference evidence="1 2" key="1">
    <citation type="submission" date="2018-02" db="EMBL/GenBank/DDBJ databases">
        <title>Genomic analysis of the strain RR4-38 isolated from a seawater recirculating aquaculture system.</title>
        <authorList>
            <person name="Kim Y.-S."/>
            <person name="Jang Y.H."/>
            <person name="Kim K.-H."/>
        </authorList>
    </citation>
    <scope>NUCLEOTIDE SEQUENCE [LARGE SCALE GENOMIC DNA]</scope>
    <source>
        <strain evidence="1 2">RR4-38</strain>
    </source>
</reference>
<dbReference type="AlphaFoldDB" id="A0A2S0HT92"/>
<evidence type="ECO:0000313" key="1">
    <source>
        <dbReference type="EMBL" id="AVI49855.1"/>
    </source>
</evidence>
<name>A0A2S0HT92_9FLAO</name>
<dbReference type="Gene3D" id="3.40.30.10">
    <property type="entry name" value="Glutaredoxin"/>
    <property type="match status" value="1"/>
</dbReference>
<gene>
    <name evidence="1" type="ORF">C5O00_01195</name>
</gene>
<dbReference type="KEGG" id="aue:C5O00_01195"/>
<sequence>MLVMRPNLLFLLILFFCNLSYAQGLKVLIKEKKKGKRLILIAENKTPDTLNVFLMVNAEGYRRSASKPVIKNIPPLSETPMITLIELDNVESFYTFDLVVNEKEHNLQFSYDEPERDIERVVQGKLIIFSADGCTKCERLSQKLNENRIQHRIFNIQKDAVLYGQFMSFIERKLTEETKIRFPVIWYRDDVIFGYNDLEDLVLRLKD</sequence>
<protein>
    <recommendedName>
        <fullName evidence="3">Glutaredoxin domain-containing protein</fullName>
    </recommendedName>
</protein>
<dbReference type="EMBL" id="CP027062">
    <property type="protein sequence ID" value="AVI49855.1"/>
    <property type="molecule type" value="Genomic_DNA"/>
</dbReference>
<evidence type="ECO:0008006" key="3">
    <source>
        <dbReference type="Google" id="ProtNLM"/>
    </source>
</evidence>
<dbReference type="InterPro" id="IPR036249">
    <property type="entry name" value="Thioredoxin-like_sf"/>
</dbReference>
<accession>A0A2S0HT92</accession>
<evidence type="ECO:0000313" key="2">
    <source>
        <dbReference type="Proteomes" id="UP000238442"/>
    </source>
</evidence>
<dbReference type="SUPFAM" id="SSF52833">
    <property type="entry name" value="Thioredoxin-like"/>
    <property type="match status" value="1"/>
</dbReference>
<organism evidence="1 2">
    <name type="scientific">Pukyongia salina</name>
    <dbReference type="NCBI Taxonomy" id="2094025"/>
    <lineage>
        <taxon>Bacteria</taxon>
        <taxon>Pseudomonadati</taxon>
        <taxon>Bacteroidota</taxon>
        <taxon>Flavobacteriia</taxon>
        <taxon>Flavobacteriales</taxon>
        <taxon>Flavobacteriaceae</taxon>
        <taxon>Pukyongia</taxon>
    </lineage>
</organism>
<proteinExistence type="predicted"/>
<dbReference type="Proteomes" id="UP000238442">
    <property type="component" value="Chromosome"/>
</dbReference>
<keyword evidence="2" id="KW-1185">Reference proteome</keyword>